<name>A0A811P7U5_9POAL</name>
<comment type="caution">
    <text evidence="1">The sequence shown here is derived from an EMBL/GenBank/DDBJ whole genome shotgun (WGS) entry which is preliminary data.</text>
</comment>
<dbReference type="Proteomes" id="UP000604825">
    <property type="component" value="Unassembled WGS sequence"/>
</dbReference>
<dbReference type="EMBL" id="CAJGYO010000006">
    <property type="protein sequence ID" value="CAD6235844.1"/>
    <property type="molecule type" value="Genomic_DNA"/>
</dbReference>
<reference evidence="1" key="1">
    <citation type="submission" date="2020-10" db="EMBL/GenBank/DDBJ databases">
        <authorList>
            <person name="Han B."/>
            <person name="Lu T."/>
            <person name="Zhao Q."/>
            <person name="Huang X."/>
            <person name="Zhao Y."/>
        </authorList>
    </citation>
    <scope>NUCLEOTIDE SEQUENCE</scope>
</reference>
<evidence type="ECO:0000313" key="2">
    <source>
        <dbReference type="Proteomes" id="UP000604825"/>
    </source>
</evidence>
<dbReference type="AlphaFoldDB" id="A0A811P7U5"/>
<accession>A0A811P7U5</accession>
<organism evidence="1 2">
    <name type="scientific">Miscanthus lutarioriparius</name>
    <dbReference type="NCBI Taxonomy" id="422564"/>
    <lineage>
        <taxon>Eukaryota</taxon>
        <taxon>Viridiplantae</taxon>
        <taxon>Streptophyta</taxon>
        <taxon>Embryophyta</taxon>
        <taxon>Tracheophyta</taxon>
        <taxon>Spermatophyta</taxon>
        <taxon>Magnoliopsida</taxon>
        <taxon>Liliopsida</taxon>
        <taxon>Poales</taxon>
        <taxon>Poaceae</taxon>
        <taxon>PACMAD clade</taxon>
        <taxon>Panicoideae</taxon>
        <taxon>Andropogonodae</taxon>
        <taxon>Andropogoneae</taxon>
        <taxon>Saccharinae</taxon>
        <taxon>Miscanthus</taxon>
    </lineage>
</organism>
<sequence>MGVPAPVNSRVVNGWWEKLRAVVAKLAKAVARCGVGSSTEWASGGRASLGAWGVRARGGARLRGEANGLGRRGLAALGSSWRMEDWRRRHWWAEQAHGGKDSLGIERAGLQACEIPFAGRTDWRRRLACCRCRAVDWGAELGPCAAMAWQREVAGEWALVGWRG</sequence>
<keyword evidence="2" id="KW-1185">Reference proteome</keyword>
<protein>
    <submittedName>
        <fullName evidence="1">Uncharacterized protein</fullName>
    </submittedName>
</protein>
<gene>
    <name evidence="1" type="ORF">NCGR_LOCUS23947</name>
</gene>
<evidence type="ECO:0000313" key="1">
    <source>
        <dbReference type="EMBL" id="CAD6235844.1"/>
    </source>
</evidence>
<proteinExistence type="predicted"/>